<dbReference type="GO" id="GO:0150079">
    <property type="term" value="P:negative regulation of neuroinflammatory response"/>
    <property type="evidence" value="ECO:0007669"/>
    <property type="project" value="TreeGrafter"/>
</dbReference>
<evidence type="ECO:0000256" key="6">
    <source>
        <dbReference type="ARBA" id="ARBA00023157"/>
    </source>
</evidence>
<keyword evidence="12" id="KW-1185">Reference proteome</keyword>
<dbReference type="AlphaFoldDB" id="A0A8T0BUD2"/>
<dbReference type="GO" id="GO:0043025">
    <property type="term" value="C:neuronal cell body"/>
    <property type="evidence" value="ECO:0007669"/>
    <property type="project" value="TreeGrafter"/>
</dbReference>
<dbReference type="InterPro" id="IPR047164">
    <property type="entry name" value="OX2G-like"/>
</dbReference>
<feature type="domain" description="Ig-like" evidence="10">
    <location>
        <begin position="401"/>
        <end position="491"/>
    </location>
</feature>
<reference evidence="11" key="1">
    <citation type="submission" date="2020-08" db="EMBL/GenBank/DDBJ databases">
        <title>Chromosome-level assembly of Southern catfish (Silurus meridionalis) provides insights into visual adaptation to the nocturnal and benthic lifestyles.</title>
        <authorList>
            <person name="Zhang Y."/>
            <person name="Wang D."/>
            <person name="Peng Z."/>
        </authorList>
    </citation>
    <scope>NUCLEOTIDE SEQUENCE</scope>
    <source>
        <strain evidence="11">SWU-2019-XX</strain>
        <tissue evidence="11">Muscle</tissue>
    </source>
</reference>
<feature type="transmembrane region" description="Helical" evidence="9">
    <location>
        <begin position="12"/>
        <end position="30"/>
    </location>
</feature>
<name>A0A8T0BUD2_SILME</name>
<evidence type="ECO:0000256" key="8">
    <source>
        <dbReference type="ARBA" id="ARBA00023319"/>
    </source>
</evidence>
<feature type="transmembrane region" description="Helical" evidence="9">
    <location>
        <begin position="156"/>
        <end position="179"/>
    </location>
</feature>
<evidence type="ECO:0000256" key="2">
    <source>
        <dbReference type="ARBA" id="ARBA00022692"/>
    </source>
</evidence>
<dbReference type="Proteomes" id="UP000606274">
    <property type="component" value="Unassembled WGS sequence"/>
</dbReference>
<protein>
    <recommendedName>
        <fullName evidence="10">Ig-like domain-containing protein</fullName>
    </recommendedName>
</protein>
<evidence type="ECO:0000256" key="1">
    <source>
        <dbReference type="ARBA" id="ARBA00004167"/>
    </source>
</evidence>
<keyword evidence="6" id="KW-1015">Disulfide bond</keyword>
<feature type="domain" description="Ig-like" evidence="10">
    <location>
        <begin position="264"/>
        <end position="385"/>
    </location>
</feature>
<dbReference type="GO" id="GO:0034113">
    <property type="term" value="P:heterotypic cell-cell adhesion"/>
    <property type="evidence" value="ECO:0007669"/>
    <property type="project" value="TreeGrafter"/>
</dbReference>
<evidence type="ECO:0000259" key="10">
    <source>
        <dbReference type="PROSITE" id="PS50835"/>
    </source>
</evidence>
<dbReference type="EMBL" id="JABFDY010000003">
    <property type="protein sequence ID" value="KAF7709117.1"/>
    <property type="molecule type" value="Genomic_DNA"/>
</dbReference>
<evidence type="ECO:0000256" key="9">
    <source>
        <dbReference type="SAM" id="Phobius"/>
    </source>
</evidence>
<evidence type="ECO:0000256" key="7">
    <source>
        <dbReference type="ARBA" id="ARBA00023180"/>
    </source>
</evidence>
<evidence type="ECO:0000256" key="5">
    <source>
        <dbReference type="ARBA" id="ARBA00023136"/>
    </source>
</evidence>
<dbReference type="Pfam" id="PF07686">
    <property type="entry name" value="V-set"/>
    <property type="match status" value="3"/>
</dbReference>
<evidence type="ECO:0000313" key="11">
    <source>
        <dbReference type="EMBL" id="KAF7709117.1"/>
    </source>
</evidence>
<feature type="domain" description="Ig-like" evidence="10">
    <location>
        <begin position="502"/>
        <end position="588"/>
    </location>
</feature>
<dbReference type="InterPro" id="IPR036179">
    <property type="entry name" value="Ig-like_dom_sf"/>
</dbReference>
<dbReference type="PANTHER" id="PTHR46841">
    <property type="entry name" value="OX-2 MEMBRANE GLYCOPROTEIN"/>
    <property type="match status" value="1"/>
</dbReference>
<dbReference type="SMART" id="SM00409">
    <property type="entry name" value="IG"/>
    <property type="match status" value="3"/>
</dbReference>
<comment type="caution">
    <text evidence="11">The sequence shown here is derived from an EMBL/GenBank/DDBJ whole genome shotgun (WGS) entry which is preliminary data.</text>
</comment>
<proteinExistence type="predicted"/>
<keyword evidence="8" id="KW-0393">Immunoglobulin domain</keyword>
<accession>A0A8T0BUD2</accession>
<dbReference type="SUPFAM" id="SSF48726">
    <property type="entry name" value="Immunoglobulin"/>
    <property type="match status" value="4"/>
</dbReference>
<organism evidence="11 12">
    <name type="scientific">Silurus meridionalis</name>
    <name type="common">Southern catfish</name>
    <name type="synonym">Silurus soldatovi meridionalis</name>
    <dbReference type="NCBI Taxonomy" id="175797"/>
    <lineage>
        <taxon>Eukaryota</taxon>
        <taxon>Metazoa</taxon>
        <taxon>Chordata</taxon>
        <taxon>Craniata</taxon>
        <taxon>Vertebrata</taxon>
        <taxon>Euteleostomi</taxon>
        <taxon>Actinopterygii</taxon>
        <taxon>Neopterygii</taxon>
        <taxon>Teleostei</taxon>
        <taxon>Ostariophysi</taxon>
        <taxon>Siluriformes</taxon>
        <taxon>Siluridae</taxon>
        <taxon>Silurus</taxon>
    </lineage>
</organism>
<dbReference type="GO" id="GO:0009986">
    <property type="term" value="C:cell surface"/>
    <property type="evidence" value="ECO:0007669"/>
    <property type="project" value="TreeGrafter"/>
</dbReference>
<keyword evidence="2 9" id="KW-0812">Transmembrane</keyword>
<gene>
    <name evidence="11" type="ORF">HF521_015967</name>
</gene>
<evidence type="ECO:0000256" key="4">
    <source>
        <dbReference type="ARBA" id="ARBA00022989"/>
    </source>
</evidence>
<dbReference type="InterPro" id="IPR013783">
    <property type="entry name" value="Ig-like_fold"/>
</dbReference>
<evidence type="ECO:0000313" key="12">
    <source>
        <dbReference type="Proteomes" id="UP000606274"/>
    </source>
</evidence>
<dbReference type="GO" id="GO:0030424">
    <property type="term" value="C:axon"/>
    <property type="evidence" value="ECO:0007669"/>
    <property type="project" value="TreeGrafter"/>
</dbReference>
<keyword evidence="4 9" id="KW-1133">Transmembrane helix</keyword>
<keyword evidence="5 9" id="KW-0472">Membrane</keyword>
<keyword evidence="7" id="KW-0325">Glycoprotein</keyword>
<keyword evidence="3" id="KW-0732">Signal</keyword>
<dbReference type="InterPro" id="IPR013106">
    <property type="entry name" value="Ig_V-set"/>
</dbReference>
<dbReference type="GO" id="GO:0016020">
    <property type="term" value="C:membrane"/>
    <property type="evidence" value="ECO:0007669"/>
    <property type="project" value="UniProtKB-SubCell"/>
</dbReference>
<feature type="transmembrane region" description="Helical" evidence="9">
    <location>
        <begin position="596"/>
        <end position="619"/>
    </location>
</feature>
<dbReference type="PROSITE" id="PS50835">
    <property type="entry name" value="IG_LIKE"/>
    <property type="match status" value="3"/>
</dbReference>
<dbReference type="InterPro" id="IPR003599">
    <property type="entry name" value="Ig_sub"/>
</dbReference>
<dbReference type="InterPro" id="IPR007110">
    <property type="entry name" value="Ig-like_dom"/>
</dbReference>
<comment type="subcellular location">
    <subcellularLocation>
        <location evidence="1">Membrane</location>
        <topology evidence="1">Single-pass membrane protein</topology>
    </subcellularLocation>
</comment>
<dbReference type="PANTHER" id="PTHR46841:SF9">
    <property type="entry name" value="OX-2 MEMBRANE GLYCOPROTEIN"/>
    <property type="match status" value="1"/>
</dbReference>
<dbReference type="GO" id="GO:0098632">
    <property type="term" value="F:cell-cell adhesion mediator activity"/>
    <property type="evidence" value="ECO:0007669"/>
    <property type="project" value="InterPro"/>
</dbReference>
<evidence type="ECO:0000256" key="3">
    <source>
        <dbReference type="ARBA" id="ARBA00022729"/>
    </source>
</evidence>
<dbReference type="Gene3D" id="2.60.40.10">
    <property type="entry name" value="Immunoglobulins"/>
    <property type="match status" value="4"/>
</dbReference>
<sequence>MFKEEIYSEMKIHKYTVIIVVTLFVLTKGVNITEWFVKEGQTFIFHLPYVESDSQRIRSAEWEQMDKGKLLAIIYLGNANDTIKFHNESKLKFMLNGSIIISDVTQEDTGNYTCKIIFNDNRIQTHIISLKLSPEITAQTSTNNSTSSASDPQDFYILQIVLSVLGGLILLAGLIVIVFKCKMRYRSFTQEPIYMNSNTIHTHRRSPNTLKKQASFSTPLQEWKSSTLSRFQPSKDLQLCSDEDRWITIIIGSSSIKMFEVTWPKCLQICISLVLVASIHGRVVAPRRVESLVDQPFTLSCTLSKSQSEQVKQVRWLDMKNQTLISYIPDQTDSINGQHHVELIDSANDVSKVLIKRVSARDEGCYTCIFDVYPTGSKEAQTCLTVTASVRQGGNKTVVRGKQASLSCLYGLPEKVQQVLWKKVVERGMLHDVASFAKRSDPMIEKNYAERTSLTRSLSDSQLTFYPVTVEDEGCYTCQFHTYPEGTKSATSCLIVFVLPKPQVSYKTTSPGVIEANCTAAARPKAEIVWNVERDNRTLGAPTFTVTQQDDGTTLVISTLMLKADLLKDVSVKCLVHHKGLESAIAVSMNTKLGTALTILISVTAVAFLLIICMCICLWKCVLRSNE</sequence>